<dbReference type="Proteomes" id="UP001552299">
    <property type="component" value="Unassembled WGS sequence"/>
</dbReference>
<evidence type="ECO:0000313" key="2">
    <source>
        <dbReference type="EMBL" id="KAL0921353.1"/>
    </source>
</evidence>
<proteinExistence type="predicted"/>
<gene>
    <name evidence="2" type="ORF">M5K25_008417</name>
</gene>
<dbReference type="EMBL" id="JANQDX010000007">
    <property type="protein sequence ID" value="KAL0921353.1"/>
    <property type="molecule type" value="Genomic_DNA"/>
</dbReference>
<feature type="compositionally biased region" description="Pro residues" evidence="1">
    <location>
        <begin position="35"/>
        <end position="45"/>
    </location>
</feature>
<accession>A0ABD0V9T1</accession>
<feature type="region of interest" description="Disordered" evidence="1">
    <location>
        <begin position="107"/>
        <end position="130"/>
    </location>
</feature>
<protein>
    <submittedName>
        <fullName evidence="2">Uncharacterized protein</fullName>
    </submittedName>
</protein>
<comment type="caution">
    <text evidence="2">The sequence shown here is derived from an EMBL/GenBank/DDBJ whole genome shotgun (WGS) entry which is preliminary data.</text>
</comment>
<keyword evidence="3" id="KW-1185">Reference proteome</keyword>
<organism evidence="2 3">
    <name type="scientific">Dendrobium thyrsiflorum</name>
    <name type="common">Pinecone-like raceme dendrobium</name>
    <name type="synonym">Orchid</name>
    <dbReference type="NCBI Taxonomy" id="117978"/>
    <lineage>
        <taxon>Eukaryota</taxon>
        <taxon>Viridiplantae</taxon>
        <taxon>Streptophyta</taxon>
        <taxon>Embryophyta</taxon>
        <taxon>Tracheophyta</taxon>
        <taxon>Spermatophyta</taxon>
        <taxon>Magnoliopsida</taxon>
        <taxon>Liliopsida</taxon>
        <taxon>Asparagales</taxon>
        <taxon>Orchidaceae</taxon>
        <taxon>Epidendroideae</taxon>
        <taxon>Malaxideae</taxon>
        <taxon>Dendrobiinae</taxon>
        <taxon>Dendrobium</taxon>
    </lineage>
</organism>
<reference evidence="2 3" key="1">
    <citation type="journal article" date="2024" name="Plant Biotechnol. J.">
        <title>Dendrobium thyrsiflorum genome and its molecular insights into genes involved in important horticultural traits.</title>
        <authorList>
            <person name="Chen B."/>
            <person name="Wang J.Y."/>
            <person name="Zheng P.J."/>
            <person name="Li K.L."/>
            <person name="Liang Y.M."/>
            <person name="Chen X.F."/>
            <person name="Zhang C."/>
            <person name="Zhao X."/>
            <person name="He X."/>
            <person name="Zhang G.Q."/>
            <person name="Liu Z.J."/>
            <person name="Xu Q."/>
        </authorList>
    </citation>
    <scope>NUCLEOTIDE SEQUENCE [LARGE SCALE GENOMIC DNA]</scope>
    <source>
        <strain evidence="2">GZMU011</strain>
    </source>
</reference>
<name>A0ABD0V9T1_DENTH</name>
<dbReference type="AlphaFoldDB" id="A0ABD0V9T1"/>
<evidence type="ECO:0000256" key="1">
    <source>
        <dbReference type="SAM" id="MobiDB-lite"/>
    </source>
</evidence>
<sequence>MANSLSGSIGLGRGWTGWGARYLLLLERKVAQHPPVKPQSQPPKSGPGLSSVLTEPLGRSAYHSKAIPERLLTNWRNSRAYDPPTLQQLAQKWARCCLRAEYSDPSAMSPRLTGGSGERTAKNWTASGTTETGTELGAKLAGLATGGTGERTTVAGRGTLTEGCKGLTGSGERSSFASFLGTFLLSGDLGLLPFTSVAFLVSKSSLVLKTTGANFGGRGEGTGSLPSEWRLRPGPGSFGRIINWARRGTGYPSHPLLPHGCSQGVKMTPSKEWRRGRNRQVLNSLRLYLGQSFNLYSLSCLGNFLPYPPQIVLSLILTAGGGELVQEWDQASTQVSLSQALAGGGRTQWRSFSGGPPYFELHPKASRAWARQLLAHGRLGQCPLPHGGHPALEHIEISY</sequence>
<evidence type="ECO:0000313" key="3">
    <source>
        <dbReference type="Proteomes" id="UP001552299"/>
    </source>
</evidence>
<feature type="region of interest" description="Disordered" evidence="1">
    <location>
        <begin position="33"/>
        <end position="54"/>
    </location>
</feature>